<comment type="pathway">
    <text evidence="1 6 7">Amino-acid biosynthesis; L-histidine biosynthesis; L-histidine from 5-phospho-alpha-D-ribose 1-diphosphate: step 6/9.</text>
</comment>
<protein>
    <recommendedName>
        <fullName evidence="2 6">Imidazoleglycerol-phosphate dehydratase</fullName>
        <shortName evidence="6">IGPD</shortName>
        <ecNumber evidence="6 7">4.2.1.19</ecNumber>
    </recommendedName>
</protein>
<dbReference type="GO" id="GO:0005737">
    <property type="term" value="C:cytoplasm"/>
    <property type="evidence" value="ECO:0007669"/>
    <property type="project" value="UniProtKB-SubCell"/>
</dbReference>
<comment type="subcellular location">
    <subcellularLocation>
        <location evidence="6 7">Cytoplasm</location>
    </subcellularLocation>
</comment>
<evidence type="ECO:0000256" key="5">
    <source>
        <dbReference type="ARBA" id="ARBA00023239"/>
    </source>
</evidence>
<reference evidence="8 9" key="1">
    <citation type="journal article" date="2021" name="Nat. Commun.">
        <title>Isolation of a member of the candidate phylum Atribacteria reveals a unique cell membrane structure.</title>
        <authorList>
            <person name="Taiki K."/>
            <person name="Nobu M.K."/>
            <person name="Kusada H."/>
            <person name="Meng X.-Y."/>
            <person name="Hosoki N."/>
            <person name="Uematsu K."/>
            <person name="Yoshioka H."/>
            <person name="Kamagata Y."/>
            <person name="Tamaki H."/>
        </authorList>
    </citation>
    <scope>NUCLEOTIDE SEQUENCE [LARGE SCALE GENOMIC DNA]</scope>
    <source>
        <strain evidence="8 9">RT761</strain>
    </source>
</reference>
<dbReference type="RefSeq" id="WP_218112226.1">
    <property type="nucleotide sequence ID" value="NZ_CP065383.1"/>
</dbReference>
<dbReference type="PROSITE" id="PS00955">
    <property type="entry name" value="IGP_DEHYDRATASE_2"/>
    <property type="match status" value="1"/>
</dbReference>
<keyword evidence="3 6" id="KW-0028">Amino-acid biosynthesis</keyword>
<accession>A0A7T1F285</accession>
<dbReference type="InterPro" id="IPR038494">
    <property type="entry name" value="IGPD_sf"/>
</dbReference>
<dbReference type="InterPro" id="IPR020565">
    <property type="entry name" value="ImidazoleglycerP_deHydtase_CS"/>
</dbReference>
<dbReference type="Gene3D" id="3.30.230.40">
    <property type="entry name" value="Imidazole glycerol phosphate dehydratase, domain 1"/>
    <property type="match status" value="2"/>
</dbReference>
<keyword evidence="6" id="KW-0963">Cytoplasm</keyword>
<dbReference type="InterPro" id="IPR020568">
    <property type="entry name" value="Ribosomal_Su5_D2-typ_SF"/>
</dbReference>
<evidence type="ECO:0000256" key="1">
    <source>
        <dbReference type="ARBA" id="ARBA00005047"/>
    </source>
</evidence>
<evidence type="ECO:0000256" key="6">
    <source>
        <dbReference type="HAMAP-Rule" id="MF_00076"/>
    </source>
</evidence>
<organism evidence="8 9">
    <name type="scientific">Atribacter laminatus</name>
    <dbReference type="NCBI Taxonomy" id="2847778"/>
    <lineage>
        <taxon>Bacteria</taxon>
        <taxon>Pseudomonadati</taxon>
        <taxon>Atribacterota</taxon>
        <taxon>Atribacteria</taxon>
        <taxon>Atribacterales</taxon>
        <taxon>Atribacteraceae</taxon>
        <taxon>Atribacter</taxon>
    </lineage>
</organism>
<dbReference type="FunFam" id="3.30.230.40:FF:000003">
    <property type="entry name" value="Imidazoleglycerol-phosphate dehydratase HisB"/>
    <property type="match status" value="1"/>
</dbReference>
<keyword evidence="5 6" id="KW-0456">Lyase</keyword>
<dbReference type="Proteomes" id="UP000594463">
    <property type="component" value="Chromosome"/>
</dbReference>
<dbReference type="EC" id="4.2.1.19" evidence="6 7"/>
<dbReference type="HAMAP" id="MF_00076">
    <property type="entry name" value="HisB"/>
    <property type="match status" value="1"/>
</dbReference>
<dbReference type="Pfam" id="PF00475">
    <property type="entry name" value="IGPD"/>
    <property type="match status" value="1"/>
</dbReference>
<dbReference type="SUPFAM" id="SSF54211">
    <property type="entry name" value="Ribosomal protein S5 domain 2-like"/>
    <property type="match status" value="2"/>
</dbReference>
<name>A0A7T1F285_ATRLM</name>
<comment type="catalytic activity">
    <reaction evidence="6 7">
        <text>D-erythro-1-(imidazol-4-yl)glycerol 3-phosphate = 3-(imidazol-4-yl)-2-oxopropyl phosphate + H2O</text>
        <dbReference type="Rhea" id="RHEA:11040"/>
        <dbReference type="ChEBI" id="CHEBI:15377"/>
        <dbReference type="ChEBI" id="CHEBI:57766"/>
        <dbReference type="ChEBI" id="CHEBI:58278"/>
        <dbReference type="EC" id="4.2.1.19"/>
    </reaction>
</comment>
<evidence type="ECO:0000256" key="2">
    <source>
        <dbReference type="ARBA" id="ARBA00016664"/>
    </source>
</evidence>
<dbReference type="NCBIfam" id="NF002111">
    <property type="entry name" value="PRK00951.2-1"/>
    <property type="match status" value="1"/>
</dbReference>
<dbReference type="PANTHER" id="PTHR23133">
    <property type="entry name" value="IMIDAZOLEGLYCEROL-PHOSPHATE DEHYDRATASE HIS7"/>
    <property type="match status" value="1"/>
</dbReference>
<dbReference type="AlphaFoldDB" id="A0A7T1F285"/>
<dbReference type="InterPro" id="IPR000807">
    <property type="entry name" value="ImidazoleglycerolP_deHydtase"/>
</dbReference>
<keyword evidence="4 6" id="KW-0368">Histidine biosynthesis</keyword>
<dbReference type="PROSITE" id="PS00954">
    <property type="entry name" value="IGP_DEHYDRATASE_1"/>
    <property type="match status" value="1"/>
</dbReference>
<sequence>MQKREALKKRTTLETDIEIYIHLDGHQQINFDLPIPFFPHLLKSMAFFADWDLNIKARGDVEVDFHHLVEDIGIVLGEAFRAAIGEIKNIQRYSNQFIPMDEALSMVSIDVGGRPFLYYDVPIGSQLVGDFEVALIEEFLRAFANHSQITIHSKLWWGKNGHHILESLFKALGKALKEAAKLNGETIPSTKGII</sequence>
<dbReference type="EMBL" id="CP065383">
    <property type="protein sequence ID" value="QPM67000.1"/>
    <property type="molecule type" value="Genomic_DNA"/>
</dbReference>
<keyword evidence="9" id="KW-1185">Reference proteome</keyword>
<proteinExistence type="inferred from homology"/>
<dbReference type="GO" id="GO:0004424">
    <property type="term" value="F:imidazoleglycerol-phosphate dehydratase activity"/>
    <property type="evidence" value="ECO:0007669"/>
    <property type="project" value="UniProtKB-UniRule"/>
</dbReference>
<dbReference type="CDD" id="cd07914">
    <property type="entry name" value="IGPD"/>
    <property type="match status" value="1"/>
</dbReference>
<evidence type="ECO:0000256" key="7">
    <source>
        <dbReference type="RuleBase" id="RU000599"/>
    </source>
</evidence>
<dbReference type="GO" id="GO:0000105">
    <property type="term" value="P:L-histidine biosynthetic process"/>
    <property type="evidence" value="ECO:0007669"/>
    <property type="project" value="UniProtKB-UniRule"/>
</dbReference>
<evidence type="ECO:0000313" key="8">
    <source>
        <dbReference type="EMBL" id="QPM67000.1"/>
    </source>
</evidence>
<evidence type="ECO:0000256" key="4">
    <source>
        <dbReference type="ARBA" id="ARBA00023102"/>
    </source>
</evidence>
<dbReference type="FunFam" id="3.30.230.40:FF:000001">
    <property type="entry name" value="Imidazoleglycerol-phosphate dehydratase HisB"/>
    <property type="match status" value="1"/>
</dbReference>
<evidence type="ECO:0000313" key="9">
    <source>
        <dbReference type="Proteomes" id="UP000594463"/>
    </source>
</evidence>
<comment type="similarity">
    <text evidence="6 7">Belongs to the imidazoleglycerol-phosphate dehydratase family.</text>
</comment>
<evidence type="ECO:0000256" key="3">
    <source>
        <dbReference type="ARBA" id="ARBA00022605"/>
    </source>
</evidence>
<dbReference type="NCBIfam" id="NF002114">
    <property type="entry name" value="PRK00951.2-4"/>
    <property type="match status" value="1"/>
</dbReference>
<dbReference type="UniPathway" id="UPA00031">
    <property type="reaction ID" value="UER00011"/>
</dbReference>
<dbReference type="PANTHER" id="PTHR23133:SF2">
    <property type="entry name" value="IMIDAZOLEGLYCEROL-PHOSPHATE DEHYDRATASE"/>
    <property type="match status" value="1"/>
</dbReference>
<dbReference type="KEGG" id="alam:RT761_00187"/>
<gene>
    <name evidence="6 8" type="primary">hisB</name>
    <name evidence="8" type="ORF">RT761_00187</name>
</gene>